<dbReference type="EMBL" id="LR589062">
    <property type="protein sequence ID" value="VTO94867.1"/>
    <property type="molecule type" value="Genomic_DNA"/>
</dbReference>
<evidence type="ECO:0000313" key="4">
    <source>
        <dbReference type="EMBL" id="VTO94867.1"/>
    </source>
</evidence>
<feature type="compositionally biased region" description="Low complexity" evidence="1">
    <location>
        <begin position="10"/>
        <end position="19"/>
    </location>
</feature>
<evidence type="ECO:0000259" key="3">
    <source>
        <dbReference type="Pfam" id="PF18646"/>
    </source>
</evidence>
<feature type="domain" description="DUF5631" evidence="2">
    <location>
        <begin position="122"/>
        <end position="218"/>
    </location>
</feature>
<evidence type="ECO:0008006" key="5">
    <source>
        <dbReference type="Google" id="ProtNLM"/>
    </source>
</evidence>
<dbReference type="AlphaFoldDB" id="A0A653EC18"/>
<organism evidence="4">
    <name type="scientific">Mycobacterium riyadhense</name>
    <dbReference type="NCBI Taxonomy" id="486698"/>
    <lineage>
        <taxon>Bacteria</taxon>
        <taxon>Bacillati</taxon>
        <taxon>Actinomycetota</taxon>
        <taxon>Actinomycetes</taxon>
        <taxon>Mycobacteriales</taxon>
        <taxon>Mycobacteriaceae</taxon>
        <taxon>Mycobacterium</taxon>
    </lineage>
</organism>
<sequence length="228" mass="24131">MAAAGGGAAAGATSATASAQKRSQRIVDAVARQEPRLRWAAGDRPDGTTVLVTDLASGWIPPGIDIPVGVQLRDPAPRRNNIEALLGEVTATASYTPIHYVPPPDDDEPLATSPRARQVPAVDDLGWELSQATNWRDGLPQLAHVLAKAASRGTGVLDSEIEFLRDELAKVGERVLDAYPDSVEPAMVANWQLLAAIDALAESDKTGAHYHFAWFQALDQVAAGGRTS</sequence>
<reference evidence="4" key="1">
    <citation type="submission" date="2019-05" db="EMBL/GenBank/DDBJ databases">
        <authorList>
            <person name="Naeem R."/>
            <person name="Antony C."/>
            <person name="Guan Q."/>
        </authorList>
    </citation>
    <scope>NUCLEOTIDE SEQUENCE</scope>
    <source>
        <strain evidence="4">2</strain>
    </source>
</reference>
<feature type="domain" description="DUF5632" evidence="3">
    <location>
        <begin position="18"/>
        <end position="97"/>
    </location>
</feature>
<proteinExistence type="predicted"/>
<dbReference type="Pfam" id="PF18645">
    <property type="entry name" value="DUF5631"/>
    <property type="match status" value="1"/>
</dbReference>
<dbReference type="InterPro" id="IPR040833">
    <property type="entry name" value="DUF5631"/>
</dbReference>
<evidence type="ECO:0000256" key="1">
    <source>
        <dbReference type="SAM" id="MobiDB-lite"/>
    </source>
</evidence>
<protein>
    <recommendedName>
        <fullName evidence="5">Tat (Twin-arginine translocation) pathway signal sequence</fullName>
    </recommendedName>
</protein>
<dbReference type="Pfam" id="PF18646">
    <property type="entry name" value="DUF5632"/>
    <property type="match status" value="1"/>
</dbReference>
<evidence type="ECO:0000259" key="2">
    <source>
        <dbReference type="Pfam" id="PF18645"/>
    </source>
</evidence>
<accession>A0A653EC18</accession>
<dbReference type="InterPro" id="IPR040604">
    <property type="entry name" value="DUF5632"/>
</dbReference>
<gene>
    <name evidence="4" type="ORF">BIN_B_00341</name>
</gene>
<feature type="region of interest" description="Disordered" evidence="1">
    <location>
        <begin position="1"/>
        <end position="26"/>
    </location>
</feature>
<name>A0A653EC18_9MYCO</name>